<organism evidence="4 5">
    <name type="scientific">Rubritalea halochordaticola</name>
    <dbReference type="NCBI Taxonomy" id="714537"/>
    <lineage>
        <taxon>Bacteria</taxon>
        <taxon>Pseudomonadati</taxon>
        <taxon>Verrucomicrobiota</taxon>
        <taxon>Verrucomicrobiia</taxon>
        <taxon>Verrucomicrobiales</taxon>
        <taxon>Rubritaleaceae</taxon>
        <taxon>Rubritalea</taxon>
    </lineage>
</organism>
<evidence type="ECO:0000313" key="5">
    <source>
        <dbReference type="Proteomes" id="UP001424741"/>
    </source>
</evidence>
<dbReference type="SUPFAM" id="SSF101898">
    <property type="entry name" value="NHL repeat"/>
    <property type="match status" value="1"/>
</dbReference>
<feature type="domain" description="3-keto-alpha-glucoside-1,2-lyase/3-keto-2-hydroxy-glucal hydratase" evidence="2">
    <location>
        <begin position="39"/>
        <end position="233"/>
    </location>
</feature>
<evidence type="ECO:0000259" key="3">
    <source>
        <dbReference type="Pfam" id="PF20601"/>
    </source>
</evidence>
<reference evidence="4 5" key="1">
    <citation type="submission" date="2024-02" db="EMBL/GenBank/DDBJ databases">
        <title>Rubritalea halochordaticola NBRC 107102.</title>
        <authorList>
            <person name="Ichikawa N."/>
            <person name="Katano-Makiyama Y."/>
            <person name="Hidaka K."/>
        </authorList>
    </citation>
    <scope>NUCLEOTIDE SEQUENCE [LARGE SCALE GENOMIC DNA]</scope>
    <source>
        <strain evidence="4 5">NBRC 107102</strain>
    </source>
</reference>
<keyword evidence="5" id="KW-1185">Reference proteome</keyword>
<dbReference type="InterPro" id="IPR046476">
    <property type="entry name" value="DUF6797"/>
</dbReference>
<proteinExistence type="predicted"/>
<dbReference type="EMBL" id="BAABRL010000002">
    <property type="protein sequence ID" value="GAA5494735.1"/>
    <property type="molecule type" value="Genomic_DNA"/>
</dbReference>
<feature type="domain" description="DUF6797" evidence="3">
    <location>
        <begin position="287"/>
        <end position="390"/>
    </location>
</feature>
<dbReference type="Gene3D" id="2.120.10.30">
    <property type="entry name" value="TolB, C-terminal domain"/>
    <property type="match status" value="1"/>
</dbReference>
<dbReference type="InterPro" id="IPR011042">
    <property type="entry name" value="6-blade_b-propeller_TolB-like"/>
</dbReference>
<dbReference type="Gene3D" id="2.60.120.560">
    <property type="entry name" value="Exo-inulinase, domain 1"/>
    <property type="match status" value="1"/>
</dbReference>
<dbReference type="InterPro" id="IPR010496">
    <property type="entry name" value="AL/BT2_dom"/>
</dbReference>
<keyword evidence="1" id="KW-0732">Signal</keyword>
<name>A0ABP9UYC5_9BACT</name>
<dbReference type="Pfam" id="PF20601">
    <property type="entry name" value="DUF6797"/>
    <property type="match status" value="1"/>
</dbReference>
<gene>
    <name evidence="4" type="ORF">Rhal01_00899</name>
</gene>
<sequence length="985" mass="108009">MNNMTQTMMLAMTGLTLSTTSMLLAKQPVPLTEEEQVQGWKLLFNGENLQGVKSWKTKGDLKEGAWKAVNGELQLVKPAGEDIYFAPAYENYELELEWKSEGNSGILLRVNPGSKGAIWQGALEMQVMNDTADDTGKHSAAALYDMIAPPKGKKVMNKDGWNKVKIVCENGTFTHWFNGQKLYTYTVGDETWYDTLLANSKFKNNKAFGTFKKGVIGLQDHGDKVAYRNIKIRPITAKASLSKEEKFRNDIYKSNGPVVATVLSAKNGAYDVNRGYVVALDGGDTGVVFNADTMQLSGGWLNGGGVAFKGLPFQSGHGATPVWDETQALFSSKNAPGWLSPDGKWDDPRTGGGTPRLGKLPKDWAKFKGYYVCGKDVVFSYSVGEADVLDHAAKLDVGSAVALVRELKFSRLKKAKTLVLADATDVSLGEGGKTAKVGDAFFTVSGSAALENKEGKLLLSVPADNAEKLVQVVVNKGEAAPEGLAKVLAGLKPLDSMLKGGPQRYKTDQPIITKGQISDKKDSYVVDRLTLPNKNPFGKKLRVGGFDFFSDGKSLAFCTWDGDLWKATGIDQDLGELKYQLIATGLHESLGLTIVNDEIYTLGNDQITKHVDLNGDGETDFFQCFNNDWPINKGFHIFSFDLKNDKDGNFWFVQGSPVRSGGRGFERIAAMNGSILKISKDGSKLEQFASGLRAPNGMGVGPNGEITAGDNEGTFVPRCPIHWITPGYFGGVVNTYNKKEELKTVVWEDKSHKHDPSEMPKPLAWLPRDVDNSNGCQIWVPNDKWGMPKGRMLHCSYGTSSIYTVYHETVDGQIQGGVVKIPVRLTSSAMRARFNPADGQLYVGGLRGWQTNAAELGGIDRIRYTGKKFNTLTSVEAKEGGLKLNFNFKLDDELAEDPESYAIKAANIIWGREYGTKEYKIDGSGEGWSKMEVTDAKLSDDGMSVFIKVKDLKPVHELKLDIDVETEEGDEVFFPTWMTIHKLGK</sequence>
<evidence type="ECO:0000313" key="4">
    <source>
        <dbReference type="EMBL" id="GAA5494735.1"/>
    </source>
</evidence>
<dbReference type="PANTHER" id="PTHR33546:SF1">
    <property type="entry name" value="LARGE, MULTIFUNCTIONAL SECRETED PROTEIN"/>
    <property type="match status" value="1"/>
</dbReference>
<dbReference type="Pfam" id="PF06439">
    <property type="entry name" value="3keto-disac_hyd"/>
    <property type="match status" value="1"/>
</dbReference>
<evidence type="ECO:0000259" key="2">
    <source>
        <dbReference type="Pfam" id="PF06439"/>
    </source>
</evidence>
<evidence type="ECO:0008006" key="6">
    <source>
        <dbReference type="Google" id="ProtNLM"/>
    </source>
</evidence>
<protein>
    <recommendedName>
        <fullName evidence="6">DUF1080 domain-containing protein</fullName>
    </recommendedName>
</protein>
<dbReference type="Proteomes" id="UP001424741">
    <property type="component" value="Unassembled WGS sequence"/>
</dbReference>
<evidence type="ECO:0000256" key="1">
    <source>
        <dbReference type="SAM" id="SignalP"/>
    </source>
</evidence>
<comment type="caution">
    <text evidence="4">The sequence shown here is derived from an EMBL/GenBank/DDBJ whole genome shotgun (WGS) entry which is preliminary data.</text>
</comment>
<dbReference type="PANTHER" id="PTHR33546">
    <property type="entry name" value="LARGE, MULTIFUNCTIONAL SECRETED PROTEIN-RELATED"/>
    <property type="match status" value="1"/>
</dbReference>
<accession>A0ABP9UYC5</accession>
<feature type="signal peptide" evidence="1">
    <location>
        <begin position="1"/>
        <end position="25"/>
    </location>
</feature>
<feature type="chain" id="PRO_5046262121" description="DUF1080 domain-containing protein" evidence="1">
    <location>
        <begin position="26"/>
        <end position="985"/>
    </location>
</feature>